<proteinExistence type="predicted"/>
<name>A0A3S2ULZ5_9FLAO</name>
<evidence type="ECO:0000313" key="2">
    <source>
        <dbReference type="EMBL" id="RVT73941.1"/>
    </source>
</evidence>
<feature type="domain" description="Bacterial bifunctional deaminase-reductase C-terminal" evidence="1">
    <location>
        <begin position="2"/>
        <end position="186"/>
    </location>
</feature>
<dbReference type="InterPro" id="IPR024072">
    <property type="entry name" value="DHFR-like_dom_sf"/>
</dbReference>
<dbReference type="Proteomes" id="UP000285211">
    <property type="component" value="Unassembled WGS sequence"/>
</dbReference>
<dbReference type="EMBL" id="SACJ01000009">
    <property type="protein sequence ID" value="RVT73941.1"/>
    <property type="molecule type" value="Genomic_DNA"/>
</dbReference>
<dbReference type="InterPro" id="IPR002734">
    <property type="entry name" value="RibDG_C"/>
</dbReference>
<dbReference type="SUPFAM" id="SSF53597">
    <property type="entry name" value="Dihydrofolate reductase-like"/>
    <property type="match status" value="1"/>
</dbReference>
<dbReference type="OrthoDB" id="195113at2"/>
<evidence type="ECO:0000313" key="3">
    <source>
        <dbReference type="Proteomes" id="UP000285211"/>
    </source>
</evidence>
<evidence type="ECO:0000259" key="1">
    <source>
        <dbReference type="Pfam" id="PF01872"/>
    </source>
</evidence>
<dbReference type="Gene3D" id="3.40.430.10">
    <property type="entry name" value="Dihydrofolate Reductase, subunit A"/>
    <property type="match status" value="1"/>
</dbReference>
<dbReference type="InterPro" id="IPR050765">
    <property type="entry name" value="Riboflavin_Biosynth_HTPR"/>
</dbReference>
<dbReference type="GO" id="GO:0009231">
    <property type="term" value="P:riboflavin biosynthetic process"/>
    <property type="evidence" value="ECO:0007669"/>
    <property type="project" value="InterPro"/>
</dbReference>
<gene>
    <name evidence="2" type="ORF">EOD40_13565</name>
</gene>
<dbReference type="Pfam" id="PF01872">
    <property type="entry name" value="RibD_C"/>
    <property type="match status" value="1"/>
</dbReference>
<dbReference type="AlphaFoldDB" id="A0A3S2ULZ5"/>
<dbReference type="RefSeq" id="WP_128196428.1">
    <property type="nucleotide sequence ID" value="NZ_SACJ01000009.1"/>
</dbReference>
<keyword evidence="3" id="KW-1185">Reference proteome</keyword>
<comment type="caution">
    <text evidence="2">The sequence shown here is derived from an EMBL/GenBank/DDBJ whole genome shotgun (WGS) entry which is preliminary data.</text>
</comment>
<dbReference type="PANTHER" id="PTHR38011:SF11">
    <property type="entry name" value="2,5-DIAMINO-6-RIBOSYLAMINO-4(3H)-PYRIMIDINONE 5'-PHOSPHATE REDUCTASE"/>
    <property type="match status" value="1"/>
</dbReference>
<protein>
    <submittedName>
        <fullName evidence="2">Dihydrofolate reductase</fullName>
    </submittedName>
</protein>
<reference evidence="2 3" key="1">
    <citation type="submission" date="2019-01" db="EMBL/GenBank/DDBJ databases">
        <authorList>
            <person name="Chen W.-M."/>
        </authorList>
    </citation>
    <scope>NUCLEOTIDE SEQUENCE [LARGE SCALE GENOMIC DNA]</scope>
    <source>
        <strain evidence="2 3">BBQ-12</strain>
    </source>
</reference>
<accession>A0A3S2ULZ5</accession>
<organism evidence="2 3">
    <name type="scientific">Flavobacterium sufflavum</name>
    <dbReference type="NCBI Taxonomy" id="1921138"/>
    <lineage>
        <taxon>Bacteria</taxon>
        <taxon>Pseudomonadati</taxon>
        <taxon>Bacteroidota</taxon>
        <taxon>Flavobacteriia</taxon>
        <taxon>Flavobacteriales</taxon>
        <taxon>Flavobacteriaceae</taxon>
        <taxon>Flavobacterium</taxon>
    </lineage>
</organism>
<dbReference type="PANTHER" id="PTHR38011">
    <property type="entry name" value="DIHYDROFOLATE REDUCTASE FAMILY PROTEIN (AFU_ORTHOLOGUE AFUA_8G06820)"/>
    <property type="match status" value="1"/>
</dbReference>
<dbReference type="GO" id="GO:0008703">
    <property type="term" value="F:5-amino-6-(5-phosphoribosylamino)uracil reductase activity"/>
    <property type="evidence" value="ECO:0007669"/>
    <property type="project" value="InterPro"/>
</dbReference>
<sequence>MRKLIFFMHTSLDGFVAGPKGELNWANVDEELFDFVATMTDTADTALYGRVTYEMMQSYWPNAGKQPNASKHDKEHSAWYNKVSKVVLSKTMSEKGLENTTVIGDQLADNINKIKKQSQSLSGEKNILIFGSPSASQSLLNLGLIDEFWLFVNPVLLGQGIPLFKGVTKTTQLKLIESKTFSCGVIALHYETKPN</sequence>